<evidence type="ECO:0000256" key="4">
    <source>
        <dbReference type="ARBA" id="ARBA00022833"/>
    </source>
</evidence>
<evidence type="ECO:0000256" key="3">
    <source>
        <dbReference type="ARBA" id="ARBA00022741"/>
    </source>
</evidence>
<keyword evidence="6 9" id="KW-0560">Oxidoreductase</keyword>
<dbReference type="GeneID" id="92353226"/>
<dbReference type="InterPro" id="IPR026583">
    <property type="entry name" value="Glc_1-DH_arc"/>
</dbReference>
<evidence type="ECO:0000313" key="12">
    <source>
        <dbReference type="EMBL" id="BFH72352.1"/>
    </source>
</evidence>
<feature type="binding site" evidence="9">
    <location>
        <begin position="191"/>
        <end position="194"/>
    </location>
    <ligand>
        <name>NADP(+)</name>
        <dbReference type="ChEBI" id="CHEBI:58349"/>
    </ligand>
</feature>
<feature type="binding site" evidence="9">
    <location>
        <begin position="275"/>
        <end position="277"/>
    </location>
    <ligand>
        <name>NADP(+)</name>
        <dbReference type="ChEBI" id="CHEBI:58349"/>
    </ligand>
</feature>
<dbReference type="InterPro" id="IPR011032">
    <property type="entry name" value="GroES-like_sf"/>
</dbReference>
<dbReference type="InterPro" id="IPR031640">
    <property type="entry name" value="Glu_dehyd_C"/>
</dbReference>
<evidence type="ECO:0000256" key="5">
    <source>
        <dbReference type="ARBA" id="ARBA00022857"/>
    </source>
</evidence>
<dbReference type="AlphaFoldDB" id="A0AAT9GNE9"/>
<dbReference type="EC" id="1.1.1.47" evidence="9"/>
<feature type="binding site" evidence="9">
    <location>
        <position position="349"/>
    </location>
    <ligand>
        <name>NADP(+)</name>
        <dbReference type="ChEBI" id="CHEBI:58349"/>
    </ligand>
</feature>
<feature type="binding site" evidence="9">
    <location>
        <position position="157"/>
    </location>
    <ligand>
        <name>substrate</name>
    </ligand>
</feature>
<reference evidence="12" key="1">
    <citation type="submission" date="2024-03" db="EMBL/GenBank/DDBJ databases">
        <title>Complete genome sequence of Sulfurisphaera javensis strain KD-1.</title>
        <authorList>
            <person name="Sakai H."/>
            <person name="Nur N."/>
            <person name="Suwanto A."/>
            <person name="Kurosawa N."/>
        </authorList>
    </citation>
    <scope>NUCLEOTIDE SEQUENCE</scope>
    <source>
        <strain evidence="12">KD-1</strain>
    </source>
</reference>
<dbReference type="CDD" id="cd08230">
    <property type="entry name" value="glucose_DH"/>
    <property type="match status" value="1"/>
</dbReference>
<dbReference type="GO" id="GO:0008270">
    <property type="term" value="F:zinc ion binding"/>
    <property type="evidence" value="ECO:0007669"/>
    <property type="project" value="UniProtKB-UniRule"/>
</dbReference>
<name>A0AAT9GNE9_9CREN</name>
<comment type="catalytic activity">
    <reaction evidence="9">
        <text>D-glucose + NAD(+) = D-glucono-1,5-lactone + NADH + H(+)</text>
        <dbReference type="Rhea" id="RHEA:14293"/>
        <dbReference type="ChEBI" id="CHEBI:4167"/>
        <dbReference type="ChEBI" id="CHEBI:15378"/>
        <dbReference type="ChEBI" id="CHEBI:16217"/>
        <dbReference type="ChEBI" id="CHEBI:57540"/>
        <dbReference type="ChEBI" id="CHEBI:57945"/>
        <dbReference type="EC" id="1.1.1.47"/>
    </reaction>
</comment>
<dbReference type="GO" id="GO:0070401">
    <property type="term" value="F:NADP+ binding"/>
    <property type="evidence" value="ECO:0007669"/>
    <property type="project" value="UniProtKB-UniRule"/>
</dbReference>
<evidence type="ECO:0000256" key="2">
    <source>
        <dbReference type="ARBA" id="ARBA00022723"/>
    </source>
</evidence>
<dbReference type="InterPro" id="IPR036291">
    <property type="entry name" value="NAD(P)-bd_dom_sf"/>
</dbReference>
<keyword evidence="7 9" id="KW-0520">NAD</keyword>
<proteinExistence type="inferred from homology"/>
<evidence type="ECO:0000259" key="10">
    <source>
        <dbReference type="Pfam" id="PF08240"/>
    </source>
</evidence>
<evidence type="ECO:0000256" key="9">
    <source>
        <dbReference type="HAMAP-Rule" id="MF_02127"/>
    </source>
</evidence>
<dbReference type="Pfam" id="PF16912">
    <property type="entry name" value="Glu_dehyd_C"/>
    <property type="match status" value="1"/>
</dbReference>
<evidence type="ECO:0000256" key="7">
    <source>
        <dbReference type="ARBA" id="ARBA00023027"/>
    </source>
</evidence>
<sequence>MKAVIVNPKKQGVEVKDVDIKEPLGKRQVRVKSIFTGICGTDRGIVNAKITFTYPPNGYNFLILGHEELGIVEEVGEDVTTLKKGDYVVPVVRRGCGVCLNCKIGRQDFCETGNFVEAGIRGKHGFMREEFVDDELWLVKVPDELKEIAVLTEPLSNVVKAIDELLFVQRRMVWTCEDSTFECRNAFVVGSGPIGTFFSLILTTLGFNVYIINKRDPSPIEEYIAKRLGAEFINSKTETEEKLPNADLIVDTSGVPSAFIPLMNKMKPNSALILFGTVEGEKYEITSDLITAIVEKNIIVMGSVNASKKDFQGALNYLSIWRSRYLDILEKMITSKVPVDKAPEVLISKPKGEIKTVIQW</sequence>
<feature type="binding site" evidence="9">
    <location>
        <position position="305"/>
    </location>
    <ligand>
        <name>substrate</name>
    </ligand>
</feature>
<keyword evidence="5 9" id="KW-0521">NADP</keyword>
<feature type="binding site" evidence="9">
    <location>
        <begin position="213"/>
        <end position="215"/>
    </location>
    <ligand>
        <name>NADP(+)</name>
        <dbReference type="ChEBI" id="CHEBI:58349"/>
    </ligand>
</feature>
<dbReference type="SUPFAM" id="SSF50129">
    <property type="entry name" value="GroES-like"/>
    <property type="match status" value="1"/>
</dbReference>
<feature type="binding site" evidence="9">
    <location>
        <position position="41"/>
    </location>
    <ligand>
        <name>substrate</name>
    </ligand>
</feature>
<dbReference type="Gene3D" id="3.40.50.720">
    <property type="entry name" value="NAD(P)-binding Rossmann-like Domain"/>
    <property type="match status" value="1"/>
</dbReference>
<keyword evidence="2 9" id="KW-0479">Metal-binding</keyword>
<dbReference type="PANTHER" id="PTHR43401:SF2">
    <property type="entry name" value="L-THREONINE 3-DEHYDROGENASE"/>
    <property type="match status" value="1"/>
</dbReference>
<dbReference type="InterPro" id="IPR050129">
    <property type="entry name" value="Zn_alcohol_dh"/>
</dbReference>
<protein>
    <recommendedName>
        <fullName evidence="9">Glucose 1-dehydrogenase</fullName>
        <shortName evidence="9">GDH</shortName>
        <shortName evidence="9">GlcDH</shortName>
        <ecNumber evidence="9">1.1.1.47</ecNumber>
    </recommendedName>
</protein>
<dbReference type="SUPFAM" id="SSF51735">
    <property type="entry name" value="NAD(P)-binding Rossmann-fold domains"/>
    <property type="match status" value="1"/>
</dbReference>
<feature type="binding site" evidence="9">
    <location>
        <position position="117"/>
    </location>
    <ligand>
        <name>substrate</name>
    </ligand>
</feature>
<dbReference type="PANTHER" id="PTHR43401">
    <property type="entry name" value="L-THREONINE 3-DEHYDROGENASE"/>
    <property type="match status" value="1"/>
</dbReference>
<dbReference type="GO" id="GO:0047936">
    <property type="term" value="F:glucose 1-dehydrogenase [NAD(P)+] activity"/>
    <property type="evidence" value="ECO:0007669"/>
    <property type="project" value="UniProtKB-UniRule"/>
</dbReference>
<evidence type="ECO:0000256" key="6">
    <source>
        <dbReference type="ARBA" id="ARBA00023002"/>
    </source>
</evidence>
<dbReference type="GO" id="GO:0019595">
    <property type="term" value="P:non-phosphorylated glucose catabolic process"/>
    <property type="evidence" value="ECO:0007669"/>
    <property type="project" value="UniProtKB-UniRule"/>
</dbReference>
<comment type="similarity">
    <text evidence="9">Belongs to the zinc-containing alcohol dehydrogenase family. Glucose 1-dehydrogenase subfamily.</text>
</comment>
<keyword evidence="4 9" id="KW-0862">Zinc</keyword>
<feature type="domain" description="Glucose dehydrogenase C-terminal" evidence="11">
    <location>
        <begin position="147"/>
        <end position="359"/>
    </location>
</feature>
<feature type="binding site" evidence="9">
    <location>
        <begin position="303"/>
        <end position="305"/>
    </location>
    <ligand>
        <name>NADP(+)</name>
        <dbReference type="ChEBI" id="CHEBI:58349"/>
    </ligand>
</feature>
<feature type="domain" description="Alcohol dehydrogenase-like N-terminal" evidence="10">
    <location>
        <begin position="26"/>
        <end position="143"/>
    </location>
</feature>
<dbReference type="InterPro" id="IPR013154">
    <property type="entry name" value="ADH-like_N"/>
</dbReference>
<evidence type="ECO:0000256" key="1">
    <source>
        <dbReference type="ARBA" id="ARBA00001947"/>
    </source>
</evidence>
<comment type="cofactor">
    <cofactor evidence="1">
        <name>Zn(2+)</name>
        <dbReference type="ChEBI" id="CHEBI:29105"/>
    </cofactor>
</comment>
<dbReference type="RefSeq" id="WP_369610584.1">
    <property type="nucleotide sequence ID" value="NZ_AP031322.1"/>
</dbReference>
<dbReference type="KEGG" id="sjv:SJAV_02960"/>
<comment type="catalytic activity">
    <reaction evidence="9">
        <text>D-glucose + NADP(+) = D-glucono-1,5-lactone + NADPH + H(+)</text>
        <dbReference type="Rhea" id="RHEA:14405"/>
        <dbReference type="ChEBI" id="CHEBI:4167"/>
        <dbReference type="ChEBI" id="CHEBI:15378"/>
        <dbReference type="ChEBI" id="CHEBI:16217"/>
        <dbReference type="ChEBI" id="CHEBI:57783"/>
        <dbReference type="ChEBI" id="CHEBI:58349"/>
        <dbReference type="EC" id="1.1.1.47"/>
    </reaction>
</comment>
<dbReference type="GO" id="GO:0070403">
    <property type="term" value="F:NAD+ binding"/>
    <property type="evidence" value="ECO:0007669"/>
    <property type="project" value="UniProtKB-UniRule"/>
</dbReference>
<feature type="binding site" evidence="9">
    <location>
        <position position="153"/>
    </location>
    <ligand>
        <name>substrate</name>
    </ligand>
</feature>
<comment type="function">
    <text evidence="9">Catalyzes the NAD(P)(+)-dependent oxidation of D-glucose to D-gluconate via gluconolactone. Can utilize both NAD(+) and NADP(+) as electron acceptor. Is involved in the degradation of glucose through a non-phosphorylative variant of the Entner-Doudoroff pathway.</text>
</comment>
<organism evidence="12">
    <name type="scientific">Sulfurisphaera javensis</name>
    <dbReference type="NCBI Taxonomy" id="2049879"/>
    <lineage>
        <taxon>Archaea</taxon>
        <taxon>Thermoproteota</taxon>
        <taxon>Thermoprotei</taxon>
        <taxon>Sulfolobales</taxon>
        <taxon>Sulfolobaceae</taxon>
        <taxon>Sulfurisphaera</taxon>
    </lineage>
</organism>
<accession>A0AAT9GNE9</accession>
<dbReference type="GO" id="GO:0005536">
    <property type="term" value="F:D-glucose binding"/>
    <property type="evidence" value="ECO:0007669"/>
    <property type="project" value="UniProtKB-UniRule"/>
</dbReference>
<dbReference type="GO" id="GO:0051262">
    <property type="term" value="P:protein tetramerization"/>
    <property type="evidence" value="ECO:0007669"/>
    <property type="project" value="UniProtKB-ARBA"/>
</dbReference>
<keyword evidence="8 9" id="KW-0119">Carbohydrate metabolism</keyword>
<dbReference type="Gene3D" id="3.90.180.10">
    <property type="entry name" value="Medium-chain alcohol dehydrogenases, catalytic domain"/>
    <property type="match status" value="1"/>
</dbReference>
<dbReference type="Pfam" id="PF08240">
    <property type="entry name" value="ADH_N"/>
    <property type="match status" value="1"/>
</dbReference>
<dbReference type="EMBL" id="AP031322">
    <property type="protein sequence ID" value="BFH72352.1"/>
    <property type="molecule type" value="Genomic_DNA"/>
</dbReference>
<gene>
    <name evidence="9" type="primary">gdh</name>
    <name evidence="12" type="ORF">SJAV_02960</name>
</gene>
<evidence type="ECO:0000259" key="11">
    <source>
        <dbReference type="Pfam" id="PF16912"/>
    </source>
</evidence>
<comment type="caution">
    <text evidence="9">Lacks conserved residue(s) required for the propagation of feature annotation.</text>
</comment>
<dbReference type="HAMAP" id="MF_02127">
    <property type="entry name" value="Glucose_DH"/>
    <property type="match status" value="1"/>
</dbReference>
<evidence type="ECO:0000256" key="8">
    <source>
        <dbReference type="ARBA" id="ARBA00023277"/>
    </source>
</evidence>
<keyword evidence="3 9" id="KW-0547">Nucleotide-binding</keyword>